<feature type="active site" evidence="4">
    <location>
        <position position="13"/>
    </location>
</feature>
<dbReference type="PIRSF" id="PIRSF036461">
    <property type="entry name" value="Chmtx_methlestr"/>
    <property type="match status" value="1"/>
</dbReference>
<name>A0A7K3WRR6_9FLAO</name>
<sequence length="332" mass="37171">MKTPKFVIVVGTSAGGMSALTELVSQLKDNMDAAVFIVMHLSRTSICDFLVHRLQPHTSLKCKVAKEDSEIEKGHIYVAAPNQHLLVKKNKIILGRGPEENRWRPSIDVLFRSAAAAYSTRVIGVVLTGSLDDGTTGMLAIKRSGGICMVQDPNEAEYPDMPLSVLNNMEVDYCLALRQMGETFFEITQTNRGEIAAPHDVIIESEIAERVVVDYEHVKQLGVKSIYACPDCGGGLWDIKKQNGKPDRYRCHIGHSYSEKDLVVKQGEILESTLWTALRIMEERRTLLKKMEDENTKKGLSKMASSYQQKGENIQFHVDKMKEILFATQNTL</sequence>
<proteinExistence type="predicted"/>
<dbReference type="InterPro" id="IPR000673">
    <property type="entry name" value="Sig_transdc_resp-reg_Me-estase"/>
</dbReference>
<feature type="domain" description="CheB-type methylesterase" evidence="5">
    <location>
        <begin position="1"/>
        <end position="191"/>
    </location>
</feature>
<comment type="caution">
    <text evidence="6">The sequence shown here is derived from an EMBL/GenBank/DDBJ whole genome shotgun (WGS) entry which is preliminary data.</text>
</comment>
<feature type="active site" evidence="4">
    <location>
        <position position="133"/>
    </location>
</feature>
<accession>A0A7K3WRR6</accession>
<dbReference type="GO" id="GO:0006935">
    <property type="term" value="P:chemotaxis"/>
    <property type="evidence" value="ECO:0007669"/>
    <property type="project" value="UniProtKB-UniRule"/>
</dbReference>
<evidence type="ECO:0000256" key="1">
    <source>
        <dbReference type="ARBA" id="ARBA00022801"/>
    </source>
</evidence>
<evidence type="ECO:0000256" key="4">
    <source>
        <dbReference type="PROSITE-ProRule" id="PRU00050"/>
    </source>
</evidence>
<reference evidence="6 7" key="1">
    <citation type="submission" date="2020-02" db="EMBL/GenBank/DDBJ databases">
        <title>Out from the shadows clarifying the taxonomy of the family Cryomorphaceae and related taxa by utilizing the GTDB taxonomic framework.</title>
        <authorList>
            <person name="Bowman J.P."/>
        </authorList>
    </citation>
    <scope>NUCLEOTIDE SEQUENCE [LARGE SCALE GENOMIC DNA]</scope>
    <source>
        <strain evidence="6 7">QSSC 1-22</strain>
    </source>
</reference>
<dbReference type="GO" id="GO:0008984">
    <property type="term" value="F:protein-glutamate methylesterase activity"/>
    <property type="evidence" value="ECO:0007669"/>
    <property type="project" value="UniProtKB-EC"/>
</dbReference>
<dbReference type="GO" id="GO:0005737">
    <property type="term" value="C:cytoplasm"/>
    <property type="evidence" value="ECO:0007669"/>
    <property type="project" value="InterPro"/>
</dbReference>
<feature type="active site" evidence="4">
    <location>
        <position position="40"/>
    </location>
</feature>
<organism evidence="6 7">
    <name type="scientific">Cryomorpha ignava</name>
    <dbReference type="NCBI Taxonomy" id="101383"/>
    <lineage>
        <taxon>Bacteria</taxon>
        <taxon>Pseudomonadati</taxon>
        <taxon>Bacteroidota</taxon>
        <taxon>Flavobacteriia</taxon>
        <taxon>Flavobacteriales</taxon>
        <taxon>Cryomorphaceae</taxon>
        <taxon>Cryomorpha</taxon>
    </lineage>
</organism>
<dbReference type="AlphaFoldDB" id="A0A7K3WRR6"/>
<evidence type="ECO:0000313" key="6">
    <source>
        <dbReference type="EMBL" id="NEN24218.1"/>
    </source>
</evidence>
<dbReference type="Gene3D" id="3.40.50.180">
    <property type="entry name" value="Methylesterase CheB, C-terminal domain"/>
    <property type="match status" value="1"/>
</dbReference>
<dbReference type="Pfam" id="PF01339">
    <property type="entry name" value="CheB_methylest"/>
    <property type="match status" value="1"/>
</dbReference>
<dbReference type="EMBL" id="JAAGVY010000022">
    <property type="protein sequence ID" value="NEN24218.1"/>
    <property type="molecule type" value="Genomic_DNA"/>
</dbReference>
<gene>
    <name evidence="6" type="ORF">G3O08_11965</name>
</gene>
<dbReference type="PANTHER" id="PTHR42872:SF6">
    <property type="entry name" value="PROTEIN-GLUTAMATE METHYLESTERASE_PROTEIN-GLUTAMINE GLUTAMINASE"/>
    <property type="match status" value="1"/>
</dbReference>
<evidence type="ECO:0000313" key="7">
    <source>
        <dbReference type="Proteomes" id="UP000486602"/>
    </source>
</evidence>
<keyword evidence="7" id="KW-1185">Reference proteome</keyword>
<keyword evidence="4" id="KW-0145">Chemotaxis</keyword>
<dbReference type="EC" id="3.1.1.61" evidence="2"/>
<evidence type="ECO:0000256" key="3">
    <source>
        <dbReference type="ARBA" id="ARBA00048267"/>
    </source>
</evidence>
<dbReference type="PROSITE" id="PS50122">
    <property type="entry name" value="CHEB"/>
    <property type="match status" value="1"/>
</dbReference>
<dbReference type="InterPro" id="IPR035909">
    <property type="entry name" value="CheB_C"/>
</dbReference>
<dbReference type="CDD" id="cd16433">
    <property type="entry name" value="CheB"/>
    <property type="match status" value="1"/>
</dbReference>
<dbReference type="InterPro" id="IPR011247">
    <property type="entry name" value="Chemotax_prot-Glu_Me-esterase"/>
</dbReference>
<keyword evidence="1 4" id="KW-0378">Hydrolase</keyword>
<protein>
    <recommendedName>
        <fullName evidence="2">protein-glutamate methylesterase</fullName>
        <ecNumber evidence="2">3.1.1.61</ecNumber>
    </recommendedName>
</protein>
<dbReference type="SUPFAM" id="SSF52738">
    <property type="entry name" value="Methylesterase CheB, C-terminal domain"/>
    <property type="match status" value="1"/>
</dbReference>
<evidence type="ECO:0000256" key="2">
    <source>
        <dbReference type="ARBA" id="ARBA00039140"/>
    </source>
</evidence>
<dbReference type="PANTHER" id="PTHR42872">
    <property type="entry name" value="PROTEIN-GLUTAMATE METHYLESTERASE/PROTEIN-GLUTAMINE GLUTAMINASE"/>
    <property type="match status" value="1"/>
</dbReference>
<dbReference type="RefSeq" id="WP_163285613.1">
    <property type="nucleotide sequence ID" value="NZ_JAAGVY010000022.1"/>
</dbReference>
<evidence type="ECO:0000259" key="5">
    <source>
        <dbReference type="PROSITE" id="PS50122"/>
    </source>
</evidence>
<comment type="catalytic activity">
    <reaction evidence="3">
        <text>[protein]-L-glutamate 5-O-methyl ester + H2O = L-glutamyl-[protein] + methanol + H(+)</text>
        <dbReference type="Rhea" id="RHEA:23236"/>
        <dbReference type="Rhea" id="RHEA-COMP:10208"/>
        <dbReference type="Rhea" id="RHEA-COMP:10311"/>
        <dbReference type="ChEBI" id="CHEBI:15377"/>
        <dbReference type="ChEBI" id="CHEBI:15378"/>
        <dbReference type="ChEBI" id="CHEBI:17790"/>
        <dbReference type="ChEBI" id="CHEBI:29973"/>
        <dbReference type="ChEBI" id="CHEBI:82795"/>
        <dbReference type="EC" id="3.1.1.61"/>
    </reaction>
</comment>
<dbReference type="Proteomes" id="UP000486602">
    <property type="component" value="Unassembled WGS sequence"/>
</dbReference>
<dbReference type="GO" id="GO:0000156">
    <property type="term" value="F:phosphorelay response regulator activity"/>
    <property type="evidence" value="ECO:0007669"/>
    <property type="project" value="InterPro"/>
</dbReference>